<evidence type="ECO:0000313" key="2">
    <source>
        <dbReference type="Proteomes" id="UP001153954"/>
    </source>
</evidence>
<name>A0AAU9TR93_EUPED</name>
<dbReference type="AlphaFoldDB" id="A0AAU9TR93"/>
<evidence type="ECO:0000313" key="1">
    <source>
        <dbReference type="EMBL" id="CAH2087050.1"/>
    </source>
</evidence>
<reference evidence="1" key="1">
    <citation type="submission" date="2022-03" db="EMBL/GenBank/DDBJ databases">
        <authorList>
            <person name="Tunstrom K."/>
        </authorList>
    </citation>
    <scope>NUCLEOTIDE SEQUENCE</scope>
</reference>
<dbReference type="EMBL" id="CAKOGL010000006">
    <property type="protein sequence ID" value="CAH2087050.1"/>
    <property type="molecule type" value="Genomic_DNA"/>
</dbReference>
<sequence length="81" mass="8970">MDSEPPAEKNETSNRGTVHVDCLISTQEQRPMENGTTNVFLTSALTPRSPAVFELFIQFSTFRGSPRVSSFAIVSTRSFSK</sequence>
<organism evidence="1 2">
    <name type="scientific">Euphydryas editha</name>
    <name type="common">Edith's checkerspot</name>
    <dbReference type="NCBI Taxonomy" id="104508"/>
    <lineage>
        <taxon>Eukaryota</taxon>
        <taxon>Metazoa</taxon>
        <taxon>Ecdysozoa</taxon>
        <taxon>Arthropoda</taxon>
        <taxon>Hexapoda</taxon>
        <taxon>Insecta</taxon>
        <taxon>Pterygota</taxon>
        <taxon>Neoptera</taxon>
        <taxon>Endopterygota</taxon>
        <taxon>Lepidoptera</taxon>
        <taxon>Glossata</taxon>
        <taxon>Ditrysia</taxon>
        <taxon>Papilionoidea</taxon>
        <taxon>Nymphalidae</taxon>
        <taxon>Nymphalinae</taxon>
        <taxon>Euphydryas</taxon>
    </lineage>
</organism>
<accession>A0AAU9TR93</accession>
<gene>
    <name evidence="1" type="ORF">EEDITHA_LOCUS3347</name>
</gene>
<dbReference type="Proteomes" id="UP001153954">
    <property type="component" value="Unassembled WGS sequence"/>
</dbReference>
<keyword evidence="2" id="KW-1185">Reference proteome</keyword>
<proteinExistence type="predicted"/>
<comment type="caution">
    <text evidence="1">The sequence shown here is derived from an EMBL/GenBank/DDBJ whole genome shotgun (WGS) entry which is preliminary data.</text>
</comment>
<protein>
    <submittedName>
        <fullName evidence="1">Uncharacterized protein</fullName>
    </submittedName>
</protein>